<dbReference type="GO" id="GO:0008168">
    <property type="term" value="F:methyltransferase activity"/>
    <property type="evidence" value="ECO:0007669"/>
    <property type="project" value="InterPro"/>
</dbReference>
<sequence length="243" mass="27318">MTQDSTDECVDCGAELVEDDEHGTLCLGCSPDWLLPDGGTTDSQEQLHAEPKRRTDCGGYTLTVWPPGGKEKDGTPRHVGRWTFQNGLIRYQVEHVIHDDVLNACAGRTKLRHNSGTIHRNDLNDEIDADTHHDVETIDEHFPRRSFDTVVFDPPWSQKQADEHYDGMHARQSGPAREKLARLVRPGGTFVEMGFNMYAPEDINDLQGWTRDEVHIFRRGPGGRPPAYMVVDRYPQMTLGGGA</sequence>
<dbReference type="OrthoDB" id="201629at2157"/>
<name>A0A554NDJ9_9EURY</name>
<evidence type="ECO:0000313" key="1">
    <source>
        <dbReference type="EMBL" id="TSD15090.1"/>
    </source>
</evidence>
<dbReference type="InterPro" id="IPR002052">
    <property type="entry name" value="DNA_methylase_N6_adenine_CS"/>
</dbReference>
<dbReference type="InParanoid" id="A0A554NDJ9"/>
<keyword evidence="2" id="KW-1185">Reference proteome</keyword>
<dbReference type="RefSeq" id="WP_144260930.1">
    <property type="nucleotide sequence ID" value="NZ_QMDX01000002.1"/>
</dbReference>
<dbReference type="Proteomes" id="UP000319894">
    <property type="component" value="Unassembled WGS sequence"/>
</dbReference>
<dbReference type="Gene3D" id="3.40.50.150">
    <property type="entry name" value="Vaccinia Virus protein VP39"/>
    <property type="match status" value="1"/>
</dbReference>
<dbReference type="EMBL" id="QMDX01000002">
    <property type="protein sequence ID" value="TSD15090.1"/>
    <property type="molecule type" value="Genomic_DNA"/>
</dbReference>
<dbReference type="SUPFAM" id="SSF53335">
    <property type="entry name" value="S-adenosyl-L-methionine-dependent methyltransferases"/>
    <property type="match status" value="1"/>
</dbReference>
<dbReference type="InterPro" id="IPR029063">
    <property type="entry name" value="SAM-dependent_MTases_sf"/>
</dbReference>
<proteinExistence type="predicted"/>
<comment type="caution">
    <text evidence="1">The sequence shown here is derived from an EMBL/GenBank/DDBJ whole genome shotgun (WGS) entry which is preliminary data.</text>
</comment>
<dbReference type="PROSITE" id="PS00092">
    <property type="entry name" value="N6_MTASE"/>
    <property type="match status" value="1"/>
</dbReference>
<reference evidence="1 2" key="1">
    <citation type="submission" date="2018-06" db="EMBL/GenBank/DDBJ databases">
        <title>Natronomonas sp. F16-60 a new haloarchaeon isolated from a solar saltern of Isla Cristina, Huelva, Spain.</title>
        <authorList>
            <person name="Duran-Viseras A."/>
            <person name="Sanchez-Porro C."/>
            <person name="Ventosa A."/>
        </authorList>
    </citation>
    <scope>NUCLEOTIDE SEQUENCE [LARGE SCALE GENOMIC DNA]</scope>
    <source>
        <strain evidence="1 2">F16-60</strain>
    </source>
</reference>
<dbReference type="GO" id="GO:0032259">
    <property type="term" value="P:methylation"/>
    <property type="evidence" value="ECO:0007669"/>
    <property type="project" value="InterPro"/>
</dbReference>
<dbReference type="GO" id="GO:0003676">
    <property type="term" value="F:nucleic acid binding"/>
    <property type="evidence" value="ECO:0007669"/>
    <property type="project" value="InterPro"/>
</dbReference>
<organism evidence="1 2">
    <name type="scientific">Haloglomus irregulare</name>
    <dbReference type="NCBI Taxonomy" id="2234134"/>
    <lineage>
        <taxon>Archaea</taxon>
        <taxon>Methanobacteriati</taxon>
        <taxon>Methanobacteriota</taxon>
        <taxon>Stenosarchaea group</taxon>
        <taxon>Halobacteria</taxon>
        <taxon>Halobacteriales</taxon>
        <taxon>Natronomonadaceae</taxon>
        <taxon>Haloglomus</taxon>
    </lineage>
</organism>
<evidence type="ECO:0000313" key="2">
    <source>
        <dbReference type="Proteomes" id="UP000319894"/>
    </source>
</evidence>
<gene>
    <name evidence="1" type="ORF">DP107_04345</name>
</gene>
<protein>
    <recommendedName>
        <fullName evidence="3">Methyltransferase domain-containing protein</fullName>
    </recommendedName>
</protein>
<evidence type="ECO:0008006" key="3">
    <source>
        <dbReference type="Google" id="ProtNLM"/>
    </source>
</evidence>
<dbReference type="AlphaFoldDB" id="A0A554NDJ9"/>
<accession>A0A554NDJ9</accession>